<dbReference type="EMBL" id="ADBJ01000017">
    <property type="protein sequence ID" value="EFA82869.1"/>
    <property type="molecule type" value="Genomic_DNA"/>
</dbReference>
<reference evidence="7 8" key="1">
    <citation type="journal article" date="2011" name="Genome Res.">
        <title>Phylogeny-wide analysis of social amoeba genomes highlights ancient origins for complex intercellular communication.</title>
        <authorList>
            <person name="Heidel A.J."/>
            <person name="Lawal H.M."/>
            <person name="Felder M."/>
            <person name="Schilde C."/>
            <person name="Helps N.R."/>
            <person name="Tunggal B."/>
            <person name="Rivero F."/>
            <person name="John U."/>
            <person name="Schleicher M."/>
            <person name="Eichinger L."/>
            <person name="Platzer M."/>
            <person name="Noegel A.A."/>
            <person name="Schaap P."/>
            <person name="Gloeckner G."/>
        </authorList>
    </citation>
    <scope>NUCLEOTIDE SEQUENCE [LARGE SCALE GENOMIC DNA]</scope>
    <source>
        <strain evidence="8">ATCC 26659 / Pp 5 / PN500</strain>
    </source>
</reference>
<protein>
    <recommendedName>
        <fullName evidence="2 5">peptidylprolyl isomerase</fullName>
        <ecNumber evidence="2 5">5.2.1.8</ecNumber>
    </recommendedName>
</protein>
<organism evidence="7 8">
    <name type="scientific">Heterostelium pallidum (strain ATCC 26659 / Pp 5 / PN500)</name>
    <name type="common">Cellular slime mold</name>
    <name type="synonym">Polysphondylium pallidum</name>
    <dbReference type="NCBI Taxonomy" id="670386"/>
    <lineage>
        <taxon>Eukaryota</taxon>
        <taxon>Amoebozoa</taxon>
        <taxon>Evosea</taxon>
        <taxon>Eumycetozoa</taxon>
        <taxon>Dictyostelia</taxon>
        <taxon>Acytosteliales</taxon>
        <taxon>Acytosteliaceae</taxon>
        <taxon>Heterostelium</taxon>
    </lineage>
</organism>
<dbReference type="PANTHER" id="PTHR43811">
    <property type="entry name" value="FKBP-TYPE PEPTIDYL-PROLYL CIS-TRANS ISOMERASE FKPA"/>
    <property type="match status" value="1"/>
</dbReference>
<dbReference type="FunFam" id="3.10.50.40:FF:000025">
    <property type="entry name" value="Peptidylprolyl isomerase"/>
    <property type="match status" value="1"/>
</dbReference>
<accession>D3B699</accession>
<name>D3B699_HETP5</name>
<evidence type="ECO:0000313" key="7">
    <source>
        <dbReference type="EMBL" id="EFA82869.1"/>
    </source>
</evidence>
<proteinExistence type="predicted"/>
<feature type="domain" description="PPIase FKBP-type" evidence="6">
    <location>
        <begin position="19"/>
        <end position="107"/>
    </location>
</feature>
<keyword evidence="4 5" id="KW-0413">Isomerase</keyword>
<dbReference type="Pfam" id="PF00254">
    <property type="entry name" value="FKBP_C"/>
    <property type="match status" value="1"/>
</dbReference>
<dbReference type="RefSeq" id="XP_020434986.1">
    <property type="nucleotide sequence ID" value="XM_020574572.1"/>
</dbReference>
<dbReference type="FunCoup" id="D3B699">
    <property type="interactions" value="17"/>
</dbReference>
<evidence type="ECO:0000256" key="1">
    <source>
        <dbReference type="ARBA" id="ARBA00000971"/>
    </source>
</evidence>
<keyword evidence="8" id="KW-1185">Reference proteome</keyword>
<dbReference type="OMA" id="FTQATMG"/>
<evidence type="ECO:0000313" key="8">
    <source>
        <dbReference type="Proteomes" id="UP000001396"/>
    </source>
</evidence>
<dbReference type="InterPro" id="IPR001179">
    <property type="entry name" value="PPIase_FKBP_dom"/>
</dbReference>
<dbReference type="EC" id="5.2.1.8" evidence="2 5"/>
<dbReference type="InParanoid" id="D3B699"/>
<comment type="catalytic activity">
    <reaction evidence="1 5">
        <text>[protein]-peptidylproline (omega=180) = [protein]-peptidylproline (omega=0)</text>
        <dbReference type="Rhea" id="RHEA:16237"/>
        <dbReference type="Rhea" id="RHEA-COMP:10747"/>
        <dbReference type="Rhea" id="RHEA-COMP:10748"/>
        <dbReference type="ChEBI" id="CHEBI:83833"/>
        <dbReference type="ChEBI" id="CHEBI:83834"/>
        <dbReference type="EC" id="5.2.1.8"/>
    </reaction>
</comment>
<sequence>MGVDKVVIKAGNGIKPPKGVTVTVHYIGKLKDGTIFDNSIKKGVPYTFKLGFGKVIKGWDQGVAEMSVGEKAELTITPDLGYGARGIPGVIPGNSVLIFEVELITFK</sequence>
<evidence type="ECO:0000256" key="5">
    <source>
        <dbReference type="PROSITE-ProRule" id="PRU00277"/>
    </source>
</evidence>
<dbReference type="GeneID" id="31359134"/>
<dbReference type="PROSITE" id="PS50059">
    <property type="entry name" value="FKBP_PPIASE"/>
    <property type="match status" value="1"/>
</dbReference>
<dbReference type="Proteomes" id="UP000001396">
    <property type="component" value="Unassembled WGS sequence"/>
</dbReference>
<keyword evidence="3 5" id="KW-0697">Rotamase</keyword>
<dbReference type="STRING" id="670386.D3B699"/>
<dbReference type="PANTHER" id="PTHR43811:SF19">
    <property type="entry name" value="39 KDA FK506-BINDING NUCLEAR PROTEIN"/>
    <property type="match status" value="1"/>
</dbReference>
<evidence type="ECO:0000256" key="2">
    <source>
        <dbReference type="ARBA" id="ARBA00013194"/>
    </source>
</evidence>
<evidence type="ECO:0000256" key="3">
    <source>
        <dbReference type="ARBA" id="ARBA00023110"/>
    </source>
</evidence>
<dbReference type="SUPFAM" id="SSF54534">
    <property type="entry name" value="FKBP-like"/>
    <property type="match status" value="1"/>
</dbReference>
<comment type="caution">
    <text evidence="7">The sequence shown here is derived from an EMBL/GenBank/DDBJ whole genome shotgun (WGS) entry which is preliminary data.</text>
</comment>
<dbReference type="Gene3D" id="3.10.50.40">
    <property type="match status" value="1"/>
</dbReference>
<evidence type="ECO:0000256" key="4">
    <source>
        <dbReference type="ARBA" id="ARBA00023235"/>
    </source>
</evidence>
<gene>
    <name evidence="7" type="ORF">PPL_03647</name>
</gene>
<dbReference type="InterPro" id="IPR046357">
    <property type="entry name" value="PPIase_dom_sf"/>
</dbReference>
<evidence type="ECO:0000259" key="6">
    <source>
        <dbReference type="PROSITE" id="PS50059"/>
    </source>
</evidence>
<dbReference type="AlphaFoldDB" id="D3B699"/>
<dbReference type="GO" id="GO:0003755">
    <property type="term" value="F:peptidyl-prolyl cis-trans isomerase activity"/>
    <property type="evidence" value="ECO:0007669"/>
    <property type="project" value="UniProtKB-KW"/>
</dbReference>